<evidence type="ECO:0000256" key="1">
    <source>
        <dbReference type="ARBA" id="ARBA00022614"/>
    </source>
</evidence>
<dbReference type="InterPro" id="IPR032675">
    <property type="entry name" value="LRR_dom_sf"/>
</dbReference>
<dbReference type="GO" id="GO:0045197">
    <property type="term" value="P:establishment or maintenance of epithelial cell apical/basal polarity"/>
    <property type="evidence" value="ECO:0007669"/>
    <property type="project" value="TreeGrafter"/>
</dbReference>
<dbReference type="SMART" id="SM00369">
    <property type="entry name" value="LRR_TYP"/>
    <property type="match status" value="4"/>
</dbReference>
<keyword evidence="2" id="KW-0677">Repeat</keyword>
<evidence type="ECO:0000313" key="4">
    <source>
        <dbReference type="WBParaSite" id="TREG1_56220.2"/>
    </source>
</evidence>
<dbReference type="Proteomes" id="UP000050795">
    <property type="component" value="Unassembled WGS sequence"/>
</dbReference>
<dbReference type="InterPro" id="IPR003591">
    <property type="entry name" value="Leu-rich_rpt_typical-subtyp"/>
</dbReference>
<name>A0AA85K1F5_TRIRE</name>
<dbReference type="Pfam" id="PF00560">
    <property type="entry name" value="LRR_1"/>
    <property type="match status" value="1"/>
</dbReference>
<dbReference type="Pfam" id="PF13855">
    <property type="entry name" value="LRR_8"/>
    <property type="match status" value="1"/>
</dbReference>
<dbReference type="InterPro" id="IPR050614">
    <property type="entry name" value="Synaptic_Scaffolding_LAP-MAGUK"/>
</dbReference>
<dbReference type="GO" id="GO:0098609">
    <property type="term" value="P:cell-cell adhesion"/>
    <property type="evidence" value="ECO:0007669"/>
    <property type="project" value="TreeGrafter"/>
</dbReference>
<dbReference type="GO" id="GO:0019901">
    <property type="term" value="F:protein kinase binding"/>
    <property type="evidence" value="ECO:0007669"/>
    <property type="project" value="TreeGrafter"/>
</dbReference>
<accession>A0AA85K1F5</accession>
<dbReference type="PANTHER" id="PTHR23119:SF44">
    <property type="entry name" value="PROTEIN LAP4"/>
    <property type="match status" value="1"/>
</dbReference>
<dbReference type="GO" id="GO:0016323">
    <property type="term" value="C:basolateral plasma membrane"/>
    <property type="evidence" value="ECO:0007669"/>
    <property type="project" value="TreeGrafter"/>
</dbReference>
<evidence type="ECO:0000313" key="3">
    <source>
        <dbReference type="Proteomes" id="UP000050795"/>
    </source>
</evidence>
<dbReference type="GO" id="GO:0043113">
    <property type="term" value="P:receptor clustering"/>
    <property type="evidence" value="ECO:0007669"/>
    <property type="project" value="TreeGrafter"/>
</dbReference>
<dbReference type="PANTHER" id="PTHR23119">
    <property type="entry name" value="DISCS LARGE"/>
    <property type="match status" value="1"/>
</dbReference>
<dbReference type="PROSITE" id="PS51450">
    <property type="entry name" value="LRR"/>
    <property type="match status" value="1"/>
</dbReference>
<dbReference type="AlphaFoldDB" id="A0AA85K1F5"/>
<sequence length="206" mass="23255">MFKCLPIIGPCGRHVDHIDRRHSKLEQVPDDVMRNFRTLEECRLDANQIKELPKNFFRLKRIRLLTLSDNELTRLPTGIGSFSNLVELDVSRNGMYQIIFSCIFSDISELPASIRFCDSLQSLDVSNNPLQSLPAGFCQLRNLRVLCLNDISIGELPEEIGSLPAGFCQLRNLRVLCLNDISIGELPEEIGSSCLLLCPTSFFNVN</sequence>
<dbReference type="InterPro" id="IPR001611">
    <property type="entry name" value="Leu-rich_rpt"/>
</dbReference>
<protein>
    <submittedName>
        <fullName evidence="4">Uncharacterized protein</fullName>
    </submittedName>
</protein>
<dbReference type="GO" id="GO:0097120">
    <property type="term" value="P:receptor localization to synapse"/>
    <property type="evidence" value="ECO:0007669"/>
    <property type="project" value="TreeGrafter"/>
</dbReference>
<dbReference type="SUPFAM" id="SSF52058">
    <property type="entry name" value="L domain-like"/>
    <property type="match status" value="1"/>
</dbReference>
<dbReference type="Gene3D" id="3.80.10.10">
    <property type="entry name" value="Ribonuclease Inhibitor"/>
    <property type="match status" value="1"/>
</dbReference>
<dbReference type="GO" id="GO:0005912">
    <property type="term" value="C:adherens junction"/>
    <property type="evidence" value="ECO:0007669"/>
    <property type="project" value="TreeGrafter"/>
</dbReference>
<keyword evidence="1" id="KW-0433">Leucine-rich repeat</keyword>
<evidence type="ECO:0000256" key="2">
    <source>
        <dbReference type="ARBA" id="ARBA00022737"/>
    </source>
</evidence>
<organism evidence="3 4">
    <name type="scientific">Trichobilharzia regenti</name>
    <name type="common">Nasal bird schistosome</name>
    <dbReference type="NCBI Taxonomy" id="157069"/>
    <lineage>
        <taxon>Eukaryota</taxon>
        <taxon>Metazoa</taxon>
        <taxon>Spiralia</taxon>
        <taxon>Lophotrochozoa</taxon>
        <taxon>Platyhelminthes</taxon>
        <taxon>Trematoda</taxon>
        <taxon>Digenea</taxon>
        <taxon>Strigeidida</taxon>
        <taxon>Schistosomatoidea</taxon>
        <taxon>Schistosomatidae</taxon>
        <taxon>Trichobilharzia</taxon>
    </lineage>
</organism>
<reference evidence="4" key="2">
    <citation type="submission" date="2023-11" db="UniProtKB">
        <authorList>
            <consortium name="WormBaseParasite"/>
        </authorList>
    </citation>
    <scope>IDENTIFICATION</scope>
</reference>
<dbReference type="WBParaSite" id="TREG1_56220.2">
    <property type="protein sequence ID" value="TREG1_56220.2"/>
    <property type="gene ID" value="TREG1_56220"/>
</dbReference>
<reference evidence="3" key="1">
    <citation type="submission" date="2022-06" db="EMBL/GenBank/DDBJ databases">
        <authorList>
            <person name="Berger JAMES D."/>
            <person name="Berger JAMES D."/>
        </authorList>
    </citation>
    <scope>NUCLEOTIDE SEQUENCE [LARGE SCALE GENOMIC DNA]</scope>
</reference>
<proteinExistence type="predicted"/>
<keyword evidence="3" id="KW-1185">Reference proteome</keyword>